<sequence>MSDHVRIDDGVILGARTGVPPNKHLKEGNIYLGNPARPKDLAIQHELGVNRIPLMRKNIKALSEQIELLKKQLAKEEAE</sequence>
<gene>
    <name evidence="2" type="primary">lpxD_2</name>
    <name evidence="2" type="ORF">NCTC11976_00549</name>
</gene>
<evidence type="ECO:0000256" key="1">
    <source>
        <dbReference type="SAM" id="Coils"/>
    </source>
</evidence>
<evidence type="ECO:0000313" key="2">
    <source>
        <dbReference type="EMBL" id="VEB33859.1"/>
    </source>
</evidence>
<feature type="coiled-coil region" evidence="1">
    <location>
        <begin position="52"/>
        <end position="79"/>
    </location>
</feature>
<accession>A0ABY6T2I6</accession>
<keyword evidence="3" id="KW-1185">Reference proteome</keyword>
<keyword evidence="1" id="KW-0175">Coiled coil</keyword>
<dbReference type="Gene3D" id="2.160.10.10">
    <property type="entry name" value="Hexapeptide repeat proteins"/>
    <property type="match status" value="1"/>
</dbReference>
<keyword evidence="2" id="KW-0808">Transferase</keyword>
<dbReference type="Proteomes" id="UP000277577">
    <property type="component" value="Chromosome"/>
</dbReference>
<organism evidence="2 3">
    <name type="scientific">Legionella cherrii</name>
    <dbReference type="NCBI Taxonomy" id="28084"/>
    <lineage>
        <taxon>Bacteria</taxon>
        <taxon>Pseudomonadati</taxon>
        <taxon>Pseudomonadota</taxon>
        <taxon>Gammaproteobacteria</taxon>
        <taxon>Legionellales</taxon>
        <taxon>Legionellaceae</taxon>
        <taxon>Legionella</taxon>
    </lineage>
</organism>
<dbReference type="SUPFAM" id="SSF51161">
    <property type="entry name" value="Trimeric LpxA-like enzymes"/>
    <property type="match status" value="1"/>
</dbReference>
<dbReference type="InterPro" id="IPR011004">
    <property type="entry name" value="Trimer_LpxA-like_sf"/>
</dbReference>
<keyword evidence="2" id="KW-0012">Acyltransferase</keyword>
<evidence type="ECO:0000313" key="3">
    <source>
        <dbReference type="Proteomes" id="UP000277577"/>
    </source>
</evidence>
<dbReference type="GO" id="GO:0008780">
    <property type="term" value="F:acyl-[acyl-carrier-protein]-UDP-N-acetylglucosamine O-acyltransferase activity"/>
    <property type="evidence" value="ECO:0007669"/>
    <property type="project" value="UniProtKB-EC"/>
</dbReference>
<proteinExistence type="predicted"/>
<name>A0ABY6T2I6_9GAMM</name>
<dbReference type="EC" id="2.3.1.129" evidence="2"/>
<dbReference type="EMBL" id="LR134173">
    <property type="protein sequence ID" value="VEB33859.1"/>
    <property type="molecule type" value="Genomic_DNA"/>
</dbReference>
<protein>
    <submittedName>
        <fullName evidence="2">UDP-3-O-(R-3-hydroxymyristoyl)-glucosamine N-acyltransferase</fullName>
        <ecNumber evidence="2">2.3.1.129</ecNumber>
    </submittedName>
</protein>
<reference evidence="2 3" key="1">
    <citation type="submission" date="2018-12" db="EMBL/GenBank/DDBJ databases">
        <authorList>
            <consortium name="Pathogen Informatics"/>
        </authorList>
    </citation>
    <scope>NUCLEOTIDE SEQUENCE [LARGE SCALE GENOMIC DNA]</scope>
    <source>
        <strain evidence="2 3">NCTC11976</strain>
    </source>
</reference>